<reference evidence="6" key="1">
    <citation type="submission" date="2018-12" db="EMBL/GenBank/DDBJ databases">
        <title>A new species of lactobacillus.</title>
        <authorList>
            <person name="Jian Y."/>
            <person name="Xin L."/>
            <person name="Hong Z.J."/>
            <person name="Ming L.Z."/>
            <person name="Hong X.Z."/>
        </authorList>
    </citation>
    <scope>NUCLEOTIDE SEQUENCE [LARGE SCALE GENOMIC DNA]</scope>
    <source>
        <strain evidence="6">HSLZ-75</strain>
    </source>
</reference>
<dbReference type="PROSITE" id="PS50995">
    <property type="entry name" value="HTH_MARR_2"/>
    <property type="match status" value="1"/>
</dbReference>
<dbReference type="RefSeq" id="WP_133441330.1">
    <property type="nucleotide sequence ID" value="NZ_CP034726.1"/>
</dbReference>
<evidence type="ECO:0000313" key="5">
    <source>
        <dbReference type="EMBL" id="QBP17785.1"/>
    </source>
</evidence>
<sequence>MEDIGRLIKKASAQMSRRFNQFAKQYHLTAVQMSLIDFLYIHRDRAIFQRDVEHEFMIRRSTASILLKRMGNRGLIMRKSSPTDARQRQVILTDKSKRLEHVITTYMSRQQHQIQAQFTPDQMKLLNQLLKNLINQK</sequence>
<dbReference type="PRINTS" id="PR00598">
    <property type="entry name" value="HTHMARR"/>
</dbReference>
<evidence type="ECO:0000256" key="2">
    <source>
        <dbReference type="ARBA" id="ARBA00023125"/>
    </source>
</evidence>
<dbReference type="SUPFAM" id="SSF46785">
    <property type="entry name" value="Winged helix' DNA-binding domain"/>
    <property type="match status" value="1"/>
</dbReference>
<dbReference type="PANTHER" id="PTHR42756:SF1">
    <property type="entry name" value="TRANSCRIPTIONAL REPRESSOR OF EMRAB OPERON"/>
    <property type="match status" value="1"/>
</dbReference>
<name>A0A4P6ZJ79_9LACO</name>
<evidence type="ECO:0000256" key="3">
    <source>
        <dbReference type="ARBA" id="ARBA00023163"/>
    </source>
</evidence>
<evidence type="ECO:0000313" key="6">
    <source>
        <dbReference type="Proteomes" id="UP000294321"/>
    </source>
</evidence>
<dbReference type="AlphaFoldDB" id="A0A4P6ZJ79"/>
<dbReference type="GO" id="GO:0003677">
    <property type="term" value="F:DNA binding"/>
    <property type="evidence" value="ECO:0007669"/>
    <property type="project" value="UniProtKB-KW"/>
</dbReference>
<keyword evidence="6" id="KW-1185">Reference proteome</keyword>
<protein>
    <submittedName>
        <fullName evidence="5">MarR family transcriptional regulator</fullName>
    </submittedName>
</protein>
<dbReference type="Gene3D" id="1.10.10.10">
    <property type="entry name" value="Winged helix-like DNA-binding domain superfamily/Winged helix DNA-binding domain"/>
    <property type="match status" value="1"/>
</dbReference>
<dbReference type="InterPro" id="IPR036388">
    <property type="entry name" value="WH-like_DNA-bd_sf"/>
</dbReference>
<dbReference type="OrthoDB" id="384891at2"/>
<dbReference type="KEGG" id="lji:ELX58_01050"/>
<keyword evidence="1" id="KW-0805">Transcription regulation</keyword>
<dbReference type="GO" id="GO:0003700">
    <property type="term" value="F:DNA-binding transcription factor activity"/>
    <property type="evidence" value="ECO:0007669"/>
    <property type="project" value="InterPro"/>
</dbReference>
<feature type="domain" description="HTH marR-type" evidence="4">
    <location>
        <begin position="1"/>
        <end position="135"/>
    </location>
</feature>
<dbReference type="EMBL" id="CP034726">
    <property type="protein sequence ID" value="QBP17785.1"/>
    <property type="molecule type" value="Genomic_DNA"/>
</dbReference>
<dbReference type="SMART" id="SM00347">
    <property type="entry name" value="HTH_MARR"/>
    <property type="match status" value="1"/>
</dbReference>
<evidence type="ECO:0000256" key="1">
    <source>
        <dbReference type="ARBA" id="ARBA00023015"/>
    </source>
</evidence>
<keyword evidence="2" id="KW-0238">DNA-binding</keyword>
<evidence type="ECO:0000259" key="4">
    <source>
        <dbReference type="PROSITE" id="PS50995"/>
    </source>
</evidence>
<organism evidence="5 6">
    <name type="scientific">Acetilactobacillus jinshanensis</name>
    <dbReference type="NCBI Taxonomy" id="1720083"/>
    <lineage>
        <taxon>Bacteria</taxon>
        <taxon>Bacillati</taxon>
        <taxon>Bacillota</taxon>
        <taxon>Bacilli</taxon>
        <taxon>Lactobacillales</taxon>
        <taxon>Lactobacillaceae</taxon>
        <taxon>Acetilactobacillus</taxon>
    </lineage>
</organism>
<dbReference type="PANTHER" id="PTHR42756">
    <property type="entry name" value="TRANSCRIPTIONAL REGULATOR, MARR"/>
    <property type="match status" value="1"/>
</dbReference>
<dbReference type="Proteomes" id="UP000294321">
    <property type="component" value="Chromosome"/>
</dbReference>
<dbReference type="InterPro" id="IPR000835">
    <property type="entry name" value="HTH_MarR-typ"/>
</dbReference>
<proteinExistence type="predicted"/>
<gene>
    <name evidence="5" type="ORF">ELX58_01050</name>
</gene>
<accession>A0A4P6ZJ79</accession>
<dbReference type="InterPro" id="IPR036390">
    <property type="entry name" value="WH_DNA-bd_sf"/>
</dbReference>
<keyword evidence="3" id="KW-0804">Transcription</keyword>
<dbReference type="Pfam" id="PF12802">
    <property type="entry name" value="MarR_2"/>
    <property type="match status" value="1"/>
</dbReference>